<feature type="region of interest" description="Disordered" evidence="1">
    <location>
        <begin position="141"/>
        <end position="164"/>
    </location>
</feature>
<evidence type="ECO:0000256" key="1">
    <source>
        <dbReference type="SAM" id="MobiDB-lite"/>
    </source>
</evidence>
<keyword evidence="3" id="KW-1185">Reference proteome</keyword>
<organism evidence="2 3">
    <name type="scientific">Sphaerisporangium rufum</name>
    <dbReference type="NCBI Taxonomy" id="1381558"/>
    <lineage>
        <taxon>Bacteria</taxon>
        <taxon>Bacillati</taxon>
        <taxon>Actinomycetota</taxon>
        <taxon>Actinomycetes</taxon>
        <taxon>Streptosporangiales</taxon>
        <taxon>Streptosporangiaceae</taxon>
        <taxon>Sphaerisporangium</taxon>
    </lineage>
</organism>
<evidence type="ECO:0000313" key="2">
    <source>
        <dbReference type="EMBL" id="GII81031.1"/>
    </source>
</evidence>
<dbReference type="EMBL" id="BOOU01000087">
    <property type="protein sequence ID" value="GII81031.1"/>
    <property type="molecule type" value="Genomic_DNA"/>
</dbReference>
<proteinExistence type="predicted"/>
<sequence length="313" mass="31691">MRVVYRVIAVAASVLIVAAAGTVFALTGGFDRLSGGSAPAAAPPEPGAATGPAGTGDASPAPVVPTGATASGAVPPSVGITATSAATPPGSPGPTAATPAVPDAVRTGGSPAVPAQATASPLPGGGQGVLAAVAADPRVSGLPEDGRLTNYPGKGGRTKGRVKDSRSGVSFARFTKSWRLVSSAPFATRRLLPAVKGARHRGLLATCPVPIAVQEELRDTAVLAARWSLKHHPDGSTITWTASQPFKAGKRDGWLLGYRVHYEARGEKHVATAAVALVDVRRAKPAMVLITIPDAQKKRWADINTLMSGLRAL</sequence>
<protein>
    <submittedName>
        <fullName evidence="2">Uncharacterized protein</fullName>
    </submittedName>
</protein>
<comment type="caution">
    <text evidence="2">The sequence shown here is derived from an EMBL/GenBank/DDBJ whole genome shotgun (WGS) entry which is preliminary data.</text>
</comment>
<accession>A0A919R9R5</accession>
<reference evidence="2" key="1">
    <citation type="submission" date="2021-01" db="EMBL/GenBank/DDBJ databases">
        <title>Whole genome shotgun sequence of Sphaerisporangium rufum NBRC 109079.</title>
        <authorList>
            <person name="Komaki H."/>
            <person name="Tamura T."/>
        </authorList>
    </citation>
    <scope>NUCLEOTIDE SEQUENCE</scope>
    <source>
        <strain evidence="2">NBRC 109079</strain>
    </source>
</reference>
<gene>
    <name evidence="2" type="ORF">Sru01_60130</name>
</gene>
<feature type="compositionally biased region" description="Low complexity" evidence="1">
    <location>
        <begin position="47"/>
        <end position="61"/>
    </location>
</feature>
<dbReference type="Proteomes" id="UP000655287">
    <property type="component" value="Unassembled WGS sequence"/>
</dbReference>
<feature type="region of interest" description="Disordered" evidence="1">
    <location>
        <begin position="36"/>
        <end position="124"/>
    </location>
</feature>
<evidence type="ECO:0000313" key="3">
    <source>
        <dbReference type="Proteomes" id="UP000655287"/>
    </source>
</evidence>
<dbReference type="RefSeq" id="WP_203992671.1">
    <property type="nucleotide sequence ID" value="NZ_BOOU01000087.1"/>
</dbReference>
<feature type="compositionally biased region" description="Low complexity" evidence="1">
    <location>
        <begin position="81"/>
        <end position="100"/>
    </location>
</feature>
<name>A0A919R9R5_9ACTN</name>
<dbReference type="AlphaFoldDB" id="A0A919R9R5"/>